<accession>A0A239CYZ1</accession>
<name>A0A239CYZ1_9FIRM</name>
<dbReference type="PROSITE" id="PS51257">
    <property type="entry name" value="PROKAR_LIPOPROTEIN"/>
    <property type="match status" value="1"/>
</dbReference>
<sequence length="172" mass="19672">MRKVKAMRIKVLLITVIIMLSLIGCSTERVPDTNDNADINDTIEDINYSIIVDTNQFSDSEQLKERLMMAVAIELKNTENQTMGMLQEKEKISNLVDSFFTYKIEKELIANQQSQVIGPINFYFSDSEDIYGLMNNNYIYIEGYYFVINTRIAQELQTLFKANIATAPVGAE</sequence>
<proteinExistence type="predicted"/>
<dbReference type="EMBL" id="FZOJ01000006">
    <property type="protein sequence ID" value="SNS24978.1"/>
    <property type="molecule type" value="Genomic_DNA"/>
</dbReference>
<protein>
    <recommendedName>
        <fullName evidence="3">DUF4358 domain-containing protein</fullName>
    </recommendedName>
</protein>
<organism evidence="1 2">
    <name type="scientific">Anaerovirgula multivorans</name>
    <dbReference type="NCBI Taxonomy" id="312168"/>
    <lineage>
        <taxon>Bacteria</taxon>
        <taxon>Bacillati</taxon>
        <taxon>Bacillota</taxon>
        <taxon>Clostridia</taxon>
        <taxon>Peptostreptococcales</taxon>
        <taxon>Natronincolaceae</taxon>
        <taxon>Anaerovirgula</taxon>
    </lineage>
</organism>
<dbReference type="AlphaFoldDB" id="A0A239CYZ1"/>
<dbReference type="Proteomes" id="UP000198304">
    <property type="component" value="Unassembled WGS sequence"/>
</dbReference>
<evidence type="ECO:0000313" key="1">
    <source>
        <dbReference type="EMBL" id="SNS24978.1"/>
    </source>
</evidence>
<gene>
    <name evidence="1" type="ORF">SAMN05446037_1006220</name>
</gene>
<evidence type="ECO:0000313" key="2">
    <source>
        <dbReference type="Proteomes" id="UP000198304"/>
    </source>
</evidence>
<reference evidence="1 2" key="1">
    <citation type="submission" date="2017-06" db="EMBL/GenBank/DDBJ databases">
        <authorList>
            <person name="Kim H.J."/>
            <person name="Triplett B.A."/>
        </authorList>
    </citation>
    <scope>NUCLEOTIDE SEQUENCE [LARGE SCALE GENOMIC DNA]</scope>
    <source>
        <strain evidence="1 2">SCA</strain>
    </source>
</reference>
<evidence type="ECO:0008006" key="3">
    <source>
        <dbReference type="Google" id="ProtNLM"/>
    </source>
</evidence>
<keyword evidence="2" id="KW-1185">Reference proteome</keyword>